<protein>
    <submittedName>
        <fullName evidence="2">Uncharacterized protein</fullName>
    </submittedName>
</protein>
<dbReference type="AlphaFoldDB" id="B9TFD2"/>
<feature type="region of interest" description="Disordered" evidence="1">
    <location>
        <begin position="1"/>
        <end position="82"/>
    </location>
</feature>
<dbReference type="Proteomes" id="UP000008311">
    <property type="component" value="Unassembled WGS sequence"/>
</dbReference>
<feature type="non-terminal residue" evidence="2">
    <location>
        <position position="82"/>
    </location>
</feature>
<keyword evidence="3" id="KW-1185">Reference proteome</keyword>
<proteinExistence type="predicted"/>
<evidence type="ECO:0000313" key="3">
    <source>
        <dbReference type="Proteomes" id="UP000008311"/>
    </source>
</evidence>
<evidence type="ECO:0000256" key="1">
    <source>
        <dbReference type="SAM" id="MobiDB-lite"/>
    </source>
</evidence>
<feature type="compositionally biased region" description="Basic and acidic residues" evidence="1">
    <location>
        <begin position="39"/>
        <end position="48"/>
    </location>
</feature>
<dbReference type="InParanoid" id="B9TFD2"/>
<name>B9TFD2_RICCO</name>
<accession>B9TFD2</accession>
<reference evidence="3" key="1">
    <citation type="journal article" date="2010" name="Nat. Biotechnol.">
        <title>Draft genome sequence of the oilseed species Ricinus communis.</title>
        <authorList>
            <person name="Chan A.P."/>
            <person name="Crabtree J."/>
            <person name="Zhao Q."/>
            <person name="Lorenzi H."/>
            <person name="Orvis J."/>
            <person name="Puiu D."/>
            <person name="Melake-Berhan A."/>
            <person name="Jones K.M."/>
            <person name="Redman J."/>
            <person name="Chen G."/>
            <person name="Cahoon E.B."/>
            <person name="Gedil M."/>
            <person name="Stanke M."/>
            <person name="Haas B.J."/>
            <person name="Wortman J.R."/>
            <person name="Fraser-Liggett C.M."/>
            <person name="Ravel J."/>
            <person name="Rabinowicz P.D."/>
        </authorList>
    </citation>
    <scope>NUCLEOTIDE SEQUENCE [LARGE SCALE GENOMIC DNA]</scope>
    <source>
        <strain evidence="3">cv. Hale</strain>
    </source>
</reference>
<sequence length="82" mass="8448">MPCDAPVSSAVHNSATSKVGCRASDNFHTGMAPPGAARSPDREPHSHTADTPLRAGSDVLDTDPLLRTGVRHCDTPATGSVD</sequence>
<organism evidence="2 3">
    <name type="scientific">Ricinus communis</name>
    <name type="common">Castor bean</name>
    <dbReference type="NCBI Taxonomy" id="3988"/>
    <lineage>
        <taxon>Eukaryota</taxon>
        <taxon>Viridiplantae</taxon>
        <taxon>Streptophyta</taxon>
        <taxon>Embryophyta</taxon>
        <taxon>Tracheophyta</taxon>
        <taxon>Spermatophyta</taxon>
        <taxon>Magnoliopsida</taxon>
        <taxon>eudicotyledons</taxon>
        <taxon>Gunneridae</taxon>
        <taxon>Pentapetalae</taxon>
        <taxon>rosids</taxon>
        <taxon>fabids</taxon>
        <taxon>Malpighiales</taxon>
        <taxon>Euphorbiaceae</taxon>
        <taxon>Acalyphoideae</taxon>
        <taxon>Acalypheae</taxon>
        <taxon>Ricinus</taxon>
    </lineage>
</organism>
<evidence type="ECO:0000313" key="2">
    <source>
        <dbReference type="EMBL" id="EEF25431.1"/>
    </source>
</evidence>
<gene>
    <name evidence="2" type="ORF">RCOM_1874100</name>
</gene>
<dbReference type="EMBL" id="EQ979716">
    <property type="protein sequence ID" value="EEF25431.1"/>
    <property type="molecule type" value="Genomic_DNA"/>
</dbReference>